<evidence type="ECO:0000313" key="2">
    <source>
        <dbReference type="EMBL" id="MDT0341032.1"/>
    </source>
</evidence>
<sequence>MKADRKRTMISLQPEVYDAFLKMAELNGQSVSRYMGDWLETTLESAQFVSYKVQQMKQTPSAAMRQFHEFAKERQGDIRELYGDFVGGRPDGAPAVAKRAGRAIRPPVAPSSNTGLKSPPQLASKPRSKPL</sequence>
<dbReference type="EMBL" id="JAVRAA010000043">
    <property type="protein sequence ID" value="MDT0341032.1"/>
    <property type="molecule type" value="Genomic_DNA"/>
</dbReference>
<organism evidence="2">
    <name type="scientific">Herbaspirillum huttiense subsp. nephrolepidis</name>
    <dbReference type="NCBI Taxonomy" id="3075126"/>
    <lineage>
        <taxon>Bacteria</taxon>
        <taxon>Pseudomonadati</taxon>
        <taxon>Pseudomonadota</taxon>
        <taxon>Betaproteobacteria</taxon>
        <taxon>Burkholderiales</taxon>
        <taxon>Oxalobacteraceae</taxon>
        <taxon>Herbaspirillum</taxon>
    </lineage>
</organism>
<comment type="caution">
    <text evidence="2">The sequence shown here is derived from an EMBL/GenBank/DDBJ whole genome shotgun (WGS) entry which is preliminary data.</text>
</comment>
<dbReference type="RefSeq" id="WP_310839229.1">
    <property type="nucleotide sequence ID" value="NZ_JAVLSM010000042.1"/>
</dbReference>
<feature type="region of interest" description="Disordered" evidence="1">
    <location>
        <begin position="92"/>
        <end position="131"/>
    </location>
</feature>
<reference evidence="2" key="1">
    <citation type="submission" date="2023-02" db="EMBL/GenBank/DDBJ databases">
        <title>Description of Herbaspirillum huttiense subsp. nephrolepsisexaltata and Herbaspirillum huttiense subsp. lycopersicon.</title>
        <authorList>
            <person name="Poudel M."/>
            <person name="Sharma A."/>
            <person name="Goss E."/>
            <person name="Tapia J.H."/>
            <person name="Harmon C.M."/>
            <person name="Jones J.B."/>
        </authorList>
    </citation>
    <scope>NUCLEOTIDE SEQUENCE</scope>
    <source>
        <strain evidence="2">NC40101</strain>
    </source>
</reference>
<evidence type="ECO:0000256" key="1">
    <source>
        <dbReference type="SAM" id="MobiDB-lite"/>
    </source>
</evidence>
<accession>A0AAE4GGA4</accession>
<proteinExistence type="predicted"/>
<protein>
    <submittedName>
        <fullName evidence="2">Uncharacterized protein</fullName>
    </submittedName>
</protein>
<name>A0AAE4GGA4_9BURK</name>
<dbReference type="AlphaFoldDB" id="A0AAE4GGA4"/>
<gene>
    <name evidence="2" type="ORF">RJN63_29705</name>
</gene>